<dbReference type="SUPFAM" id="SSF46689">
    <property type="entry name" value="Homeodomain-like"/>
    <property type="match status" value="1"/>
</dbReference>
<feature type="region of interest" description="Disordered" evidence="2">
    <location>
        <begin position="1"/>
        <end position="41"/>
    </location>
</feature>
<gene>
    <name evidence="4" type="ORF">OH76DRAFT_1363948</name>
</gene>
<keyword evidence="1" id="KW-0238">DNA-binding</keyword>
<feature type="compositionally biased region" description="Polar residues" evidence="2">
    <location>
        <begin position="32"/>
        <end position="41"/>
    </location>
</feature>
<dbReference type="InterPro" id="IPR006600">
    <property type="entry name" value="HTH_CenpB_DNA-bd_dom"/>
</dbReference>
<evidence type="ECO:0000256" key="2">
    <source>
        <dbReference type="SAM" id="MobiDB-lite"/>
    </source>
</evidence>
<evidence type="ECO:0000256" key="1">
    <source>
        <dbReference type="ARBA" id="ARBA00023125"/>
    </source>
</evidence>
<evidence type="ECO:0000313" key="4">
    <source>
        <dbReference type="EMBL" id="RDX41774.1"/>
    </source>
</evidence>
<reference evidence="4 5" key="1">
    <citation type="journal article" date="2018" name="Biotechnol. Biofuels">
        <title>Integrative visual omics of the white-rot fungus Polyporus brumalis exposes the biotechnological potential of its oxidative enzymes for delignifying raw plant biomass.</title>
        <authorList>
            <person name="Miyauchi S."/>
            <person name="Rancon A."/>
            <person name="Drula E."/>
            <person name="Hage H."/>
            <person name="Chaduli D."/>
            <person name="Favel A."/>
            <person name="Grisel S."/>
            <person name="Henrissat B."/>
            <person name="Herpoel-Gimbert I."/>
            <person name="Ruiz-Duenas F.J."/>
            <person name="Chevret D."/>
            <person name="Hainaut M."/>
            <person name="Lin J."/>
            <person name="Wang M."/>
            <person name="Pangilinan J."/>
            <person name="Lipzen A."/>
            <person name="Lesage-Meessen L."/>
            <person name="Navarro D."/>
            <person name="Riley R."/>
            <person name="Grigoriev I.V."/>
            <person name="Zhou S."/>
            <person name="Raouche S."/>
            <person name="Rosso M.N."/>
        </authorList>
    </citation>
    <scope>NUCLEOTIDE SEQUENCE [LARGE SCALE GENOMIC DNA]</scope>
    <source>
        <strain evidence="4 5">BRFM 1820</strain>
    </source>
</reference>
<dbReference type="GO" id="GO:0003677">
    <property type="term" value="F:DNA binding"/>
    <property type="evidence" value="ECO:0007669"/>
    <property type="project" value="UniProtKB-KW"/>
</dbReference>
<dbReference type="OrthoDB" id="2799695at2759"/>
<dbReference type="Proteomes" id="UP000256964">
    <property type="component" value="Unassembled WGS sequence"/>
</dbReference>
<name>A0A371CNA2_9APHY</name>
<dbReference type="Gene3D" id="1.10.10.60">
    <property type="entry name" value="Homeodomain-like"/>
    <property type="match status" value="1"/>
</dbReference>
<dbReference type="PROSITE" id="PS51253">
    <property type="entry name" value="HTH_CENPB"/>
    <property type="match status" value="1"/>
</dbReference>
<dbReference type="AlphaFoldDB" id="A0A371CNA2"/>
<organism evidence="4 5">
    <name type="scientific">Lentinus brumalis</name>
    <dbReference type="NCBI Taxonomy" id="2498619"/>
    <lineage>
        <taxon>Eukaryota</taxon>
        <taxon>Fungi</taxon>
        <taxon>Dikarya</taxon>
        <taxon>Basidiomycota</taxon>
        <taxon>Agaricomycotina</taxon>
        <taxon>Agaricomycetes</taxon>
        <taxon>Polyporales</taxon>
        <taxon>Polyporaceae</taxon>
        <taxon>Lentinus</taxon>
    </lineage>
</organism>
<accession>A0A371CNA2</accession>
<evidence type="ECO:0000259" key="3">
    <source>
        <dbReference type="PROSITE" id="PS51253"/>
    </source>
</evidence>
<dbReference type="EMBL" id="KZ857502">
    <property type="protein sequence ID" value="RDX41774.1"/>
    <property type="molecule type" value="Genomic_DNA"/>
</dbReference>
<feature type="domain" description="HTH CENPB-type" evidence="3">
    <location>
        <begin position="120"/>
        <end position="186"/>
    </location>
</feature>
<sequence>MPAEPTKHSGPSHIRKARDAVKPYNRTKPTRVPTQNAPKTSATLVAKSQARNNLTLHDWLTIVAYCDSHPNLKQKDIVEYFRTRAEGALTFNQASLSRHLSKKGRTADQARLHATPAALDGKCVRAVTRPDVEKALFLWTRHMEEKKEHYSGAMLAAKRTQFEEAMGVPEKERMKSDGWIAKFCKA</sequence>
<protein>
    <recommendedName>
        <fullName evidence="3">HTH CENPB-type domain-containing protein</fullName>
    </recommendedName>
</protein>
<proteinExistence type="predicted"/>
<dbReference type="STRING" id="139420.A0A371CNA2"/>
<keyword evidence="5" id="KW-1185">Reference proteome</keyword>
<evidence type="ECO:0000313" key="5">
    <source>
        <dbReference type="Proteomes" id="UP000256964"/>
    </source>
</evidence>
<dbReference type="InterPro" id="IPR009057">
    <property type="entry name" value="Homeodomain-like_sf"/>
</dbReference>